<evidence type="ECO:0000313" key="6">
    <source>
        <dbReference type="EMBL" id="MDX8414633.1"/>
    </source>
</evidence>
<dbReference type="Pfam" id="PF04616">
    <property type="entry name" value="Glyco_hydro_43"/>
    <property type="match status" value="1"/>
</dbReference>
<dbReference type="Pfam" id="PF00754">
    <property type="entry name" value="F5_F8_type_C"/>
    <property type="match status" value="1"/>
</dbReference>
<keyword evidence="2" id="KW-0378">Hydrolase</keyword>
<feature type="domain" description="F5/8 type C" evidence="5">
    <location>
        <begin position="388"/>
        <end position="511"/>
    </location>
</feature>
<name>A0ABU4WDK1_9BACT</name>
<evidence type="ECO:0000256" key="3">
    <source>
        <dbReference type="ARBA" id="ARBA00023295"/>
    </source>
</evidence>
<dbReference type="Gene3D" id="2.115.10.20">
    <property type="entry name" value="Glycosyl hydrolase domain, family 43"/>
    <property type="match status" value="1"/>
</dbReference>
<keyword evidence="4" id="KW-0732">Signal</keyword>
<comment type="similarity">
    <text evidence="1">Belongs to the glycosyl hydrolase 43 family.</text>
</comment>
<dbReference type="InterPro" id="IPR023296">
    <property type="entry name" value="Glyco_hydro_beta-prop_sf"/>
</dbReference>
<feature type="signal peptide" evidence="4">
    <location>
        <begin position="1"/>
        <end position="20"/>
    </location>
</feature>
<dbReference type="InterPro" id="IPR008979">
    <property type="entry name" value="Galactose-bd-like_sf"/>
</dbReference>
<comment type="caution">
    <text evidence="6">The sequence shown here is derived from an EMBL/GenBank/DDBJ whole genome shotgun (WGS) entry which is preliminary data.</text>
</comment>
<dbReference type="Gene3D" id="2.60.120.260">
    <property type="entry name" value="Galactose-binding domain-like"/>
    <property type="match status" value="1"/>
</dbReference>
<dbReference type="InterPro" id="IPR051795">
    <property type="entry name" value="Glycosyl_Hydrlase_43"/>
</dbReference>
<dbReference type="RefSeq" id="WP_370396082.1">
    <property type="nucleotide sequence ID" value="NZ_JALBUT010000001.1"/>
</dbReference>
<evidence type="ECO:0000259" key="5">
    <source>
        <dbReference type="Pfam" id="PF00754"/>
    </source>
</evidence>
<accession>A0ABU4WDK1</accession>
<dbReference type="SUPFAM" id="SSF75005">
    <property type="entry name" value="Arabinanase/levansucrase/invertase"/>
    <property type="match status" value="1"/>
</dbReference>
<reference evidence="6 7" key="1">
    <citation type="submission" date="2022-03" db="EMBL/GenBank/DDBJ databases">
        <title>Novel taxa within the pig intestine.</title>
        <authorList>
            <person name="Wylensek D."/>
            <person name="Bishof K."/>
            <person name="Afrizal A."/>
            <person name="Clavel T."/>
        </authorList>
    </citation>
    <scope>NUCLEOTIDE SEQUENCE [LARGE SCALE GENOMIC DNA]</scope>
    <source>
        <strain evidence="6 7">CLA-KB-P66</strain>
    </source>
</reference>
<dbReference type="InterPro" id="IPR006710">
    <property type="entry name" value="Glyco_hydro_43"/>
</dbReference>
<sequence length="615" mass="69661">MKRKLFLMAILLALSGGVLAQNPRTFCNPLNIDYQPFGKRAKTAADPVIVPFENKYYLFCSIYAGGVSGYRISDNLIDWKLVKFPDHILKKVLNGKGEAYAPAVFAKDGYIYWMRLDSKVVIRSKNPSDANSWEVFSENGHLSFDPCFFLDDDGKVYNYFGALESNVAELKPDDFSVVGGTNRQITPKTKGVETLINSPYGLHQGKSEYEGRFCDWNKPETLDTARLIRTENPQKPQFSTVSVDSMQEGAWMTKYGGKYYLQNSNPGTACPWYSDSVYVSDFPNKDFKLADYATASMKVGGFINSTGHSCVFKDFNGNWWRITTMWVGVLAGFERRLGLFPVGFDDEGRMFTQTRFGDYPMVMPNKKVPFGKSLLAGWENLSLCAKPSSSTSDFEKEKLACDENVRTWWSAKSAQAGAYFELNWEKPVKVYALQVNFAEENIDQSAVDEDYHSYRLFYKSSPDGEWKILADKSQNKTNAAHDYIELKTPVKLSAVKIENVHSAKRGNFAIRDLRVFGKTNINARPQAVKNARALRDKKDSRNIKFVWESKNSDVKGYIINYGVAPNALHLNVQYQKPDADSLTLSCFNSMAKDYWFRIDSYNENGITKGEVLKAE</sequence>
<evidence type="ECO:0000313" key="7">
    <source>
        <dbReference type="Proteomes" id="UP001275932"/>
    </source>
</evidence>
<keyword evidence="7" id="KW-1185">Reference proteome</keyword>
<dbReference type="Proteomes" id="UP001275932">
    <property type="component" value="Unassembled WGS sequence"/>
</dbReference>
<evidence type="ECO:0000256" key="2">
    <source>
        <dbReference type="ARBA" id="ARBA00022801"/>
    </source>
</evidence>
<proteinExistence type="inferred from homology"/>
<dbReference type="EMBL" id="JALBUT010000001">
    <property type="protein sequence ID" value="MDX8414633.1"/>
    <property type="molecule type" value="Genomic_DNA"/>
</dbReference>
<evidence type="ECO:0000256" key="1">
    <source>
        <dbReference type="ARBA" id="ARBA00009865"/>
    </source>
</evidence>
<evidence type="ECO:0000256" key="4">
    <source>
        <dbReference type="SAM" id="SignalP"/>
    </source>
</evidence>
<dbReference type="PANTHER" id="PTHR42812:SF14">
    <property type="entry name" value="SECRETED PROTEIN"/>
    <property type="match status" value="1"/>
</dbReference>
<keyword evidence="3" id="KW-0326">Glycosidase</keyword>
<gene>
    <name evidence="6" type="ORF">MOX91_00340</name>
</gene>
<protein>
    <submittedName>
        <fullName evidence="6">Family 43 glycosylhydrolase</fullName>
    </submittedName>
</protein>
<dbReference type="PANTHER" id="PTHR42812">
    <property type="entry name" value="BETA-XYLOSIDASE"/>
    <property type="match status" value="1"/>
</dbReference>
<feature type="chain" id="PRO_5046865899" evidence="4">
    <location>
        <begin position="21"/>
        <end position="615"/>
    </location>
</feature>
<organism evidence="6 7">
    <name type="scientific">Intestinicryptomonas porci</name>
    <dbReference type="NCBI Taxonomy" id="2926320"/>
    <lineage>
        <taxon>Bacteria</taxon>
        <taxon>Pseudomonadati</taxon>
        <taxon>Verrucomicrobiota</taxon>
        <taxon>Opitutia</taxon>
        <taxon>Opitutales</taxon>
        <taxon>Intestinicryptomonaceae</taxon>
        <taxon>Intestinicryptomonas</taxon>
    </lineage>
</organism>
<dbReference type="SUPFAM" id="SSF49785">
    <property type="entry name" value="Galactose-binding domain-like"/>
    <property type="match status" value="1"/>
</dbReference>
<dbReference type="InterPro" id="IPR000421">
    <property type="entry name" value="FA58C"/>
</dbReference>